<feature type="domain" description="RlpA-like protein double-psi beta-barrel" evidence="3">
    <location>
        <begin position="60"/>
        <end position="140"/>
    </location>
</feature>
<evidence type="ECO:0000313" key="4">
    <source>
        <dbReference type="EMBL" id="OCH95589.1"/>
    </source>
</evidence>
<dbReference type="Proteomes" id="UP000250043">
    <property type="component" value="Unassembled WGS sequence"/>
</dbReference>
<proteinExistence type="predicted"/>
<feature type="chain" id="PRO_5034625002" description="RlpA-like protein double-psi beta-barrel domain-containing protein" evidence="2">
    <location>
        <begin position="24"/>
        <end position="146"/>
    </location>
</feature>
<keyword evidence="5" id="KW-1185">Reference proteome</keyword>
<dbReference type="InterPro" id="IPR036908">
    <property type="entry name" value="RlpA-like_sf"/>
</dbReference>
<dbReference type="InterPro" id="IPR009009">
    <property type="entry name" value="RlpA-like_DPBB"/>
</dbReference>
<keyword evidence="1 2" id="KW-0732">Signal</keyword>
<name>A0A8E2DTK1_9APHY</name>
<evidence type="ECO:0000256" key="2">
    <source>
        <dbReference type="SAM" id="SignalP"/>
    </source>
</evidence>
<dbReference type="PANTHER" id="PTHR31836:SF28">
    <property type="entry name" value="SRCR DOMAIN-CONTAINING PROTEIN-RELATED"/>
    <property type="match status" value="1"/>
</dbReference>
<dbReference type="SUPFAM" id="SSF50685">
    <property type="entry name" value="Barwin-like endoglucanases"/>
    <property type="match status" value="1"/>
</dbReference>
<dbReference type="Gene3D" id="2.40.40.10">
    <property type="entry name" value="RlpA-like domain"/>
    <property type="match status" value="1"/>
</dbReference>
<evidence type="ECO:0000256" key="1">
    <source>
        <dbReference type="ARBA" id="ARBA00022729"/>
    </source>
</evidence>
<dbReference type="PANTHER" id="PTHR31836">
    <property type="match status" value="1"/>
</dbReference>
<organism evidence="4 5">
    <name type="scientific">Obba rivulosa</name>
    <dbReference type="NCBI Taxonomy" id="1052685"/>
    <lineage>
        <taxon>Eukaryota</taxon>
        <taxon>Fungi</taxon>
        <taxon>Dikarya</taxon>
        <taxon>Basidiomycota</taxon>
        <taxon>Agaricomycotina</taxon>
        <taxon>Agaricomycetes</taxon>
        <taxon>Polyporales</taxon>
        <taxon>Gelatoporiaceae</taxon>
        <taxon>Obba</taxon>
    </lineage>
</organism>
<protein>
    <recommendedName>
        <fullName evidence="3">RlpA-like protein double-psi beta-barrel domain-containing protein</fullName>
    </recommendedName>
</protein>
<dbReference type="Pfam" id="PF03330">
    <property type="entry name" value="DPBB_1"/>
    <property type="match status" value="1"/>
</dbReference>
<evidence type="ECO:0000259" key="3">
    <source>
        <dbReference type="Pfam" id="PF03330"/>
    </source>
</evidence>
<dbReference type="CDD" id="cd22191">
    <property type="entry name" value="DPBB_RlpA_EXP_N-like"/>
    <property type="match status" value="1"/>
</dbReference>
<sequence length="146" mass="16285">MYSSRSFFVALFLPFYFFTICSATLHGKLSNAISGRVHPKDILPRRHTSFGKRFDNERFTWYEPGRNACGSVDSPSDWVVAMDSQHYDGGSHCYQMITLSYGGKTVQAKVTDECPGCASGALDLSEALFSHFAPTSQGVIYGEWNF</sequence>
<evidence type="ECO:0000313" key="5">
    <source>
        <dbReference type="Proteomes" id="UP000250043"/>
    </source>
</evidence>
<dbReference type="AlphaFoldDB" id="A0A8E2DTK1"/>
<dbReference type="InterPro" id="IPR051477">
    <property type="entry name" value="Expansin_CellWall"/>
</dbReference>
<reference evidence="4 5" key="1">
    <citation type="submission" date="2016-07" db="EMBL/GenBank/DDBJ databases">
        <title>Draft genome of the white-rot fungus Obba rivulosa 3A-2.</title>
        <authorList>
            <consortium name="DOE Joint Genome Institute"/>
            <person name="Miettinen O."/>
            <person name="Riley R."/>
            <person name="Acob R."/>
            <person name="Barry K."/>
            <person name="Cullen D."/>
            <person name="De Vries R."/>
            <person name="Hainaut M."/>
            <person name="Hatakka A."/>
            <person name="Henrissat B."/>
            <person name="Hilden K."/>
            <person name="Kuo R."/>
            <person name="Labutti K."/>
            <person name="Lipzen A."/>
            <person name="Makela M.R."/>
            <person name="Sandor L."/>
            <person name="Spatafora J.W."/>
            <person name="Grigoriev I.V."/>
            <person name="Hibbett D.S."/>
        </authorList>
    </citation>
    <scope>NUCLEOTIDE SEQUENCE [LARGE SCALE GENOMIC DNA]</scope>
    <source>
        <strain evidence="4 5">3A-2</strain>
    </source>
</reference>
<accession>A0A8E2DTK1</accession>
<dbReference type="OrthoDB" id="623670at2759"/>
<feature type="signal peptide" evidence="2">
    <location>
        <begin position="1"/>
        <end position="23"/>
    </location>
</feature>
<dbReference type="EMBL" id="KV722335">
    <property type="protein sequence ID" value="OCH95589.1"/>
    <property type="molecule type" value="Genomic_DNA"/>
</dbReference>
<gene>
    <name evidence="4" type="ORF">OBBRIDRAFT_788136</name>
</gene>